<sequence length="74" mass="8892">MQQQIVKVTGISNFGRRWSNKMGNPWNVRRVADHVLFSTRPGPWILIERNHFQRWVNLHADQNFLIKWSDPQTH</sequence>
<dbReference type="KEGG" id="mfn:Ga0123462_1550"/>
<dbReference type="AlphaFoldDB" id="A0A2K8L833"/>
<evidence type="ECO:0000313" key="2">
    <source>
        <dbReference type="Proteomes" id="UP000231637"/>
    </source>
</evidence>
<protein>
    <submittedName>
        <fullName evidence="1">Uncharacterized protein</fullName>
    </submittedName>
</protein>
<name>A0A2K8L833_9PROT</name>
<gene>
    <name evidence="1" type="ORF">Ga0123462_1550</name>
</gene>
<keyword evidence="2" id="KW-1185">Reference proteome</keyword>
<proteinExistence type="predicted"/>
<evidence type="ECO:0000313" key="1">
    <source>
        <dbReference type="EMBL" id="ATX82409.1"/>
    </source>
</evidence>
<dbReference type="EMBL" id="CP018800">
    <property type="protein sequence ID" value="ATX82409.1"/>
    <property type="molecule type" value="Genomic_DNA"/>
</dbReference>
<dbReference type="Proteomes" id="UP000231637">
    <property type="component" value="Chromosome"/>
</dbReference>
<organism evidence="1 2">
    <name type="scientific">Mariprofundus ferrinatatus</name>
    <dbReference type="NCBI Taxonomy" id="1921087"/>
    <lineage>
        <taxon>Bacteria</taxon>
        <taxon>Pseudomonadati</taxon>
        <taxon>Pseudomonadota</taxon>
        <taxon>Candidatius Mariprofundia</taxon>
        <taxon>Mariprofundales</taxon>
        <taxon>Mariprofundaceae</taxon>
        <taxon>Mariprofundus</taxon>
    </lineage>
</organism>
<accession>A0A2K8L833</accession>
<dbReference type="OrthoDB" id="5296511at2"/>
<dbReference type="RefSeq" id="WP_100265768.1">
    <property type="nucleotide sequence ID" value="NZ_CP018800.1"/>
</dbReference>
<reference evidence="1 2" key="1">
    <citation type="submission" date="2016-12" db="EMBL/GenBank/DDBJ databases">
        <title>Isolation and genomic insights into novel planktonic Zetaproteobacteria from stratified waters of the Chesapeake Bay.</title>
        <authorList>
            <person name="McAllister S.M."/>
            <person name="Kato S."/>
            <person name="Chan C.S."/>
            <person name="Chiu B.K."/>
            <person name="Field E.K."/>
        </authorList>
    </citation>
    <scope>NUCLEOTIDE SEQUENCE [LARGE SCALE GENOMIC DNA]</scope>
    <source>
        <strain evidence="1 2">CP-8</strain>
    </source>
</reference>